<keyword evidence="3" id="KW-1185">Reference proteome</keyword>
<dbReference type="Proteomes" id="UP000784294">
    <property type="component" value="Unassembled WGS sequence"/>
</dbReference>
<feature type="region of interest" description="Disordered" evidence="1">
    <location>
        <begin position="1"/>
        <end position="21"/>
    </location>
</feature>
<reference evidence="2" key="1">
    <citation type="submission" date="2018-11" db="EMBL/GenBank/DDBJ databases">
        <authorList>
            <consortium name="Pathogen Informatics"/>
        </authorList>
    </citation>
    <scope>NUCLEOTIDE SEQUENCE</scope>
</reference>
<accession>A0A3S5CIL7</accession>
<protein>
    <submittedName>
        <fullName evidence="2">Uncharacterized protein</fullName>
    </submittedName>
</protein>
<comment type="caution">
    <text evidence="2">The sequence shown here is derived from an EMBL/GenBank/DDBJ whole genome shotgun (WGS) entry which is preliminary data.</text>
</comment>
<evidence type="ECO:0000313" key="3">
    <source>
        <dbReference type="Proteomes" id="UP000784294"/>
    </source>
</evidence>
<evidence type="ECO:0000256" key="1">
    <source>
        <dbReference type="SAM" id="MobiDB-lite"/>
    </source>
</evidence>
<proteinExistence type="predicted"/>
<sequence>MPPFRPKNCKRGQHPTNKQANKSILLPELLAALFAAAQPTYGPVAKPIQSSTAERALSSFSSFSPHLLLLVLGSGMGAVPSISEPRNLGCLARKIRPESAQPTDLVDTLTSHRI</sequence>
<dbReference type="AlphaFoldDB" id="A0A3S5CIL7"/>
<dbReference type="EMBL" id="CAAALY010011285">
    <property type="protein sequence ID" value="VEL11257.1"/>
    <property type="molecule type" value="Genomic_DNA"/>
</dbReference>
<evidence type="ECO:0000313" key="2">
    <source>
        <dbReference type="EMBL" id="VEL11257.1"/>
    </source>
</evidence>
<gene>
    <name evidence="2" type="ORF">PXEA_LOCUS4697</name>
</gene>
<organism evidence="2 3">
    <name type="scientific">Protopolystoma xenopodis</name>
    <dbReference type="NCBI Taxonomy" id="117903"/>
    <lineage>
        <taxon>Eukaryota</taxon>
        <taxon>Metazoa</taxon>
        <taxon>Spiralia</taxon>
        <taxon>Lophotrochozoa</taxon>
        <taxon>Platyhelminthes</taxon>
        <taxon>Monogenea</taxon>
        <taxon>Polyopisthocotylea</taxon>
        <taxon>Polystomatidea</taxon>
        <taxon>Polystomatidae</taxon>
        <taxon>Protopolystoma</taxon>
    </lineage>
</organism>
<name>A0A3S5CIL7_9PLAT</name>